<keyword evidence="1" id="KW-1133">Transmembrane helix</keyword>
<comment type="caution">
    <text evidence="2">The sequence shown here is derived from an EMBL/GenBank/DDBJ whole genome shotgun (WGS) entry which is preliminary data.</text>
</comment>
<sequence length="55" mass="6266">MKEIKIFIFSIVFAVILSFIFRQILDVSIHLNVLVSVSFVFIGSMIGKKLFSKSN</sequence>
<keyword evidence="3" id="KW-1185">Reference proteome</keyword>
<evidence type="ECO:0000313" key="3">
    <source>
        <dbReference type="Proteomes" id="UP000724672"/>
    </source>
</evidence>
<organism evidence="2 3">
    <name type="scientific">Anaeromonas frigoriresistens</name>
    <dbReference type="NCBI Taxonomy" id="2683708"/>
    <lineage>
        <taxon>Bacteria</taxon>
        <taxon>Bacillati</taxon>
        <taxon>Bacillota</taxon>
        <taxon>Tissierellia</taxon>
        <taxon>Tissierellales</taxon>
        <taxon>Thermohalobacteraceae</taxon>
        <taxon>Anaeromonas</taxon>
    </lineage>
</organism>
<dbReference type="EMBL" id="WSFT01000050">
    <property type="protein sequence ID" value="MBS4539477.1"/>
    <property type="molecule type" value="Genomic_DNA"/>
</dbReference>
<evidence type="ECO:0000256" key="1">
    <source>
        <dbReference type="SAM" id="Phobius"/>
    </source>
</evidence>
<keyword evidence="1" id="KW-0472">Membrane</keyword>
<keyword evidence="1" id="KW-0812">Transmembrane</keyword>
<reference evidence="2" key="1">
    <citation type="submission" date="2019-12" db="EMBL/GenBank/DDBJ databases">
        <title>Clostridiaceae gen. nov. sp. nov., isolated from sediment in Xinjiang, China.</title>
        <authorList>
            <person name="Zhang R."/>
        </authorList>
    </citation>
    <scope>NUCLEOTIDE SEQUENCE</scope>
    <source>
        <strain evidence="2">D2Q-11</strain>
    </source>
</reference>
<name>A0A942V3Y0_9FIRM</name>
<protein>
    <submittedName>
        <fullName evidence="2">Uncharacterized protein</fullName>
    </submittedName>
</protein>
<feature type="transmembrane region" description="Helical" evidence="1">
    <location>
        <begin position="31"/>
        <end position="51"/>
    </location>
</feature>
<proteinExistence type="predicted"/>
<accession>A0A942V3Y0</accession>
<dbReference type="AlphaFoldDB" id="A0A942V3Y0"/>
<gene>
    <name evidence="2" type="ORF">GOQ27_13460</name>
</gene>
<feature type="transmembrane region" description="Helical" evidence="1">
    <location>
        <begin position="7"/>
        <end position="25"/>
    </location>
</feature>
<dbReference type="Proteomes" id="UP000724672">
    <property type="component" value="Unassembled WGS sequence"/>
</dbReference>
<evidence type="ECO:0000313" key="2">
    <source>
        <dbReference type="EMBL" id="MBS4539477.1"/>
    </source>
</evidence>
<dbReference type="RefSeq" id="WP_203367394.1">
    <property type="nucleotide sequence ID" value="NZ_WSFT01000050.1"/>
</dbReference>